<evidence type="ECO:0000256" key="2">
    <source>
        <dbReference type="SAM" id="MobiDB-lite"/>
    </source>
</evidence>
<name>A0ABQ9EWA9_TEGGR</name>
<dbReference type="PANTHER" id="PTHR34343:SF1">
    <property type="entry name" value="SEROLOGICALLY DEFINED COLON CANCER ANTIGEN 8"/>
    <property type="match status" value="1"/>
</dbReference>
<gene>
    <name evidence="3" type="ORF">KUTeg_012909</name>
</gene>
<sequence length="634" mass="74173">MYAYTDDGCSVDHYQKSVRDRANASLHDLDDILTGVSPQNSLKSSSKVKDQLASAVHPRTLHWFEERSRPQKYKDAASQLTSLLSHQQSQAGPEPRPVPQSTLPSREEAFNLLQSHASYTQQLETENIYIKLEEVFGAEIASRPFLKRDIRQLQLEMEKLNQLHCAKSERLEAQLEHTRSEVVKYEQLVEDLRSQLRMQDTIPTREDGLGIFMGDSNRSYLQQTIDRLTNSTKRKVQEMIHREEEAYQQMKKGIQLVEEAQLEQTQELNSIKQRFDNHIKETQHKMQEDRDTVRKETKHAVDELNKKMKEIVHQNAALSAQLEKLAHEKATENYRTESASASLQKSQSHHEVGRLRQEIAALKSDRDKERSRMQSENEDLRRRLTKAERDLVNSKEECIHLTTNNQAFERELHLAKLARDGIERGRVDDMKALAKRSKMREEEMTSFVNDIEEQHERTTSEMDTMLKKQNRLIGKLRDECKKQAGQIDKMTKKNRNECGKLKKQNEELRFRLERAVNRLAELENQTEQHARVHEKMKERLKQMDDHAQNQSQQILDALSKCSSLMRDRQLLAREVEFLRRQISYAQEEDIQKYISSNKPLVDEVLSTITAEEWQKKESYMTSNKENNVILDDDS</sequence>
<protein>
    <submittedName>
        <fullName evidence="3">Uncharacterized protein</fullName>
    </submittedName>
</protein>
<dbReference type="InterPro" id="IPR031887">
    <property type="entry name" value="SDCCAG8"/>
</dbReference>
<reference evidence="3 4" key="1">
    <citation type="submission" date="2022-12" db="EMBL/GenBank/DDBJ databases">
        <title>Chromosome-level genome of Tegillarca granosa.</title>
        <authorList>
            <person name="Kim J."/>
        </authorList>
    </citation>
    <scope>NUCLEOTIDE SEQUENCE [LARGE SCALE GENOMIC DNA]</scope>
    <source>
        <strain evidence="3">Teg-2019</strain>
        <tissue evidence="3">Adductor muscle</tissue>
    </source>
</reference>
<feature type="coiled-coil region" evidence="1">
    <location>
        <begin position="294"/>
        <end position="328"/>
    </location>
</feature>
<dbReference type="Pfam" id="PF15964">
    <property type="entry name" value="CCCAP"/>
    <property type="match status" value="1"/>
</dbReference>
<feature type="coiled-coil region" evidence="1">
    <location>
        <begin position="498"/>
        <end position="588"/>
    </location>
</feature>
<feature type="region of interest" description="Disordered" evidence="2">
    <location>
        <begin position="331"/>
        <end position="382"/>
    </location>
</feature>
<keyword evidence="4" id="KW-1185">Reference proteome</keyword>
<feature type="region of interest" description="Disordered" evidence="2">
    <location>
        <begin position="75"/>
        <end position="102"/>
    </location>
</feature>
<feature type="compositionally biased region" description="Polar residues" evidence="2">
    <location>
        <begin position="336"/>
        <end position="346"/>
    </location>
</feature>
<evidence type="ECO:0000313" key="4">
    <source>
        <dbReference type="Proteomes" id="UP001217089"/>
    </source>
</evidence>
<comment type="caution">
    <text evidence="3">The sequence shown here is derived from an EMBL/GenBank/DDBJ whole genome shotgun (WGS) entry which is preliminary data.</text>
</comment>
<proteinExistence type="predicted"/>
<feature type="compositionally biased region" description="Low complexity" evidence="2">
    <location>
        <begin position="76"/>
        <end position="91"/>
    </location>
</feature>
<feature type="compositionally biased region" description="Basic and acidic residues" evidence="2">
    <location>
        <begin position="348"/>
        <end position="382"/>
    </location>
</feature>
<evidence type="ECO:0000256" key="1">
    <source>
        <dbReference type="SAM" id="Coils"/>
    </source>
</evidence>
<evidence type="ECO:0000313" key="3">
    <source>
        <dbReference type="EMBL" id="KAJ8308035.1"/>
    </source>
</evidence>
<feature type="coiled-coil region" evidence="1">
    <location>
        <begin position="143"/>
        <end position="195"/>
    </location>
</feature>
<accession>A0ABQ9EWA9</accession>
<dbReference type="PANTHER" id="PTHR34343">
    <property type="entry name" value="SEROLOGICALLY DEFINED COLON CANCER ANTIGEN 8"/>
    <property type="match status" value="1"/>
</dbReference>
<keyword evidence="1" id="KW-0175">Coiled coil</keyword>
<dbReference type="Proteomes" id="UP001217089">
    <property type="component" value="Unassembled WGS sequence"/>
</dbReference>
<dbReference type="EMBL" id="JARBDR010000657">
    <property type="protein sequence ID" value="KAJ8308035.1"/>
    <property type="molecule type" value="Genomic_DNA"/>
</dbReference>
<organism evidence="3 4">
    <name type="scientific">Tegillarca granosa</name>
    <name type="common">Malaysian cockle</name>
    <name type="synonym">Anadara granosa</name>
    <dbReference type="NCBI Taxonomy" id="220873"/>
    <lineage>
        <taxon>Eukaryota</taxon>
        <taxon>Metazoa</taxon>
        <taxon>Spiralia</taxon>
        <taxon>Lophotrochozoa</taxon>
        <taxon>Mollusca</taxon>
        <taxon>Bivalvia</taxon>
        <taxon>Autobranchia</taxon>
        <taxon>Pteriomorphia</taxon>
        <taxon>Arcoida</taxon>
        <taxon>Arcoidea</taxon>
        <taxon>Arcidae</taxon>
        <taxon>Tegillarca</taxon>
    </lineage>
</organism>